<organism evidence="1 2">
    <name type="scientific">Neolewinella xylanilytica</name>
    <dbReference type="NCBI Taxonomy" id="1514080"/>
    <lineage>
        <taxon>Bacteria</taxon>
        <taxon>Pseudomonadati</taxon>
        <taxon>Bacteroidota</taxon>
        <taxon>Saprospiria</taxon>
        <taxon>Saprospirales</taxon>
        <taxon>Lewinellaceae</taxon>
        <taxon>Neolewinella</taxon>
    </lineage>
</organism>
<name>A0A2S6IBM1_9BACT</name>
<reference evidence="1 2" key="1">
    <citation type="submission" date="2018-02" db="EMBL/GenBank/DDBJ databases">
        <title>Genomic Encyclopedia of Archaeal and Bacterial Type Strains, Phase II (KMG-II): from individual species to whole genera.</title>
        <authorList>
            <person name="Goeker M."/>
        </authorList>
    </citation>
    <scope>NUCLEOTIDE SEQUENCE [LARGE SCALE GENOMIC DNA]</scope>
    <source>
        <strain evidence="1 2">DSM 29526</strain>
    </source>
</reference>
<accession>A0A2S6IBM1</accession>
<gene>
    <name evidence="1" type="ORF">CLV84_1872</name>
</gene>
<dbReference type="EMBL" id="PTJC01000005">
    <property type="protein sequence ID" value="PPK88898.1"/>
    <property type="molecule type" value="Genomic_DNA"/>
</dbReference>
<proteinExistence type="predicted"/>
<comment type="caution">
    <text evidence="1">The sequence shown here is derived from an EMBL/GenBank/DDBJ whole genome shotgun (WGS) entry which is preliminary data.</text>
</comment>
<dbReference type="AlphaFoldDB" id="A0A2S6IBM1"/>
<dbReference type="OrthoDB" id="1467713at2"/>
<dbReference type="RefSeq" id="WP_104419425.1">
    <property type="nucleotide sequence ID" value="NZ_PTJC01000005.1"/>
</dbReference>
<sequence>MRIIGRLPDPRMQITVFENDGRYPVQFELGGITQIYRFRKGERLSNMGHLRAYVNEDFRSAVLRQFTEMQRIQTEVLHRITPPEDPNTDLPQII</sequence>
<evidence type="ECO:0000313" key="1">
    <source>
        <dbReference type="EMBL" id="PPK88898.1"/>
    </source>
</evidence>
<dbReference type="Proteomes" id="UP000237662">
    <property type="component" value="Unassembled WGS sequence"/>
</dbReference>
<keyword evidence="2" id="KW-1185">Reference proteome</keyword>
<protein>
    <submittedName>
        <fullName evidence="1">Uncharacterized protein</fullName>
    </submittedName>
</protein>
<evidence type="ECO:0000313" key="2">
    <source>
        <dbReference type="Proteomes" id="UP000237662"/>
    </source>
</evidence>